<accession>A0A0M4TSG5</accession>
<dbReference type="RefSeq" id="WP_062287639.1">
    <property type="nucleotide sequence ID" value="NZ_CP012036.1"/>
</dbReference>
<proteinExistence type="predicted"/>
<dbReference type="EMBL" id="CP012036">
    <property type="protein sequence ID" value="ALF51869.1"/>
    <property type="molecule type" value="Genomic_DNA"/>
</dbReference>
<dbReference type="STRING" id="224013.ACX27_01830"/>
<sequence>MRQLQLSNSANWELVHNDNVLAALLPKEGGGYKVVPIPEIEIALLFDVFVLAVRVATNVPPNKVWKFAGTIKQSVSTGISIDGSQDASFNRRYPLFLDKINLCLYPPISNSYSVSIKVPDWFQDASIAIWQYTGPDYDADLARIESKIDAL</sequence>
<keyword evidence="2" id="KW-1185">Reference proteome</keyword>
<dbReference type="KEGG" id="npz:ACX27_01830"/>
<dbReference type="PATRIC" id="fig|224013.5.peg.444"/>
<dbReference type="OrthoDB" id="583031at2"/>
<reference evidence="1 2" key="2">
    <citation type="journal article" date="2016" name="Genome Announc.">
        <title>Draft Genome Sequence of the N2-Fixing Cyanobacterium Nostoc piscinale CENA21, Isolated from the Brazilian Amazon Floodplain.</title>
        <authorList>
            <person name="Leao T."/>
            <person name="Guimaraes P.I."/>
            <person name="de Melo A.G."/>
            <person name="Ramos R.T."/>
            <person name="Leao P.N."/>
            <person name="Silva A."/>
            <person name="Fiore M.F."/>
            <person name="Schneider M.P."/>
        </authorList>
    </citation>
    <scope>NUCLEOTIDE SEQUENCE [LARGE SCALE GENOMIC DNA]</scope>
    <source>
        <strain evidence="1 2">CENA21</strain>
    </source>
</reference>
<evidence type="ECO:0000313" key="1">
    <source>
        <dbReference type="EMBL" id="ALF51869.1"/>
    </source>
</evidence>
<evidence type="ECO:0000313" key="2">
    <source>
        <dbReference type="Proteomes" id="UP000062645"/>
    </source>
</evidence>
<organism evidence="1 2">
    <name type="scientific">Nostoc piscinale CENA21</name>
    <dbReference type="NCBI Taxonomy" id="224013"/>
    <lineage>
        <taxon>Bacteria</taxon>
        <taxon>Bacillati</taxon>
        <taxon>Cyanobacteriota</taxon>
        <taxon>Cyanophyceae</taxon>
        <taxon>Nostocales</taxon>
        <taxon>Nostocaceae</taxon>
        <taxon>Nostoc</taxon>
    </lineage>
</organism>
<dbReference type="Proteomes" id="UP000062645">
    <property type="component" value="Chromosome"/>
</dbReference>
<name>A0A0M4TSG5_9NOSO</name>
<protein>
    <submittedName>
        <fullName evidence="1">Uncharacterized protein</fullName>
    </submittedName>
</protein>
<dbReference type="AlphaFoldDB" id="A0A0M4TSG5"/>
<reference evidence="2" key="1">
    <citation type="submission" date="2015-07" db="EMBL/GenBank/DDBJ databases">
        <title>Genome Of Nitrogen-Fixing Cyanobacterium Nostoc piscinale CENA21 From Solimoes/Amazon River Floodplain Sediments And Comparative Genomics To Uncover Biosynthetic Natural Products Potential.</title>
        <authorList>
            <person name="Leao T.F."/>
            <person name="Leao P.N."/>
            <person name="Guimaraes P.I."/>
            <person name="de Melo A.G.C."/>
            <person name="Ramos R.T.J."/>
            <person name="Silva A."/>
            <person name="Fiore M.F."/>
            <person name="Schneider M.P.C."/>
        </authorList>
    </citation>
    <scope>NUCLEOTIDE SEQUENCE [LARGE SCALE GENOMIC DNA]</scope>
    <source>
        <strain evidence="2">CENA21</strain>
    </source>
</reference>
<gene>
    <name evidence="1" type="ORF">ACX27_01830</name>
</gene>